<dbReference type="GO" id="GO:0016874">
    <property type="term" value="F:ligase activity"/>
    <property type="evidence" value="ECO:0007669"/>
    <property type="project" value="UniProtKB-KW"/>
</dbReference>
<sequence>MRDLLVFAIVFSLLPLALIRTPIGVLLWNWIGFMNPHRLGWGSAFYFKFGAVIAATTMIGFIFSKDRKMIPMTPLVVALLCLIVWMNVTTYYALVPEDAFHQWKKVMKIQIFIFIALSCMQEQKRIIQLLWVITLSVAYFGIKGGIFTLMNGGNLLVLGPRGSQIEDNNTLALALIMVVPLMIYLGRMTDKKWLKWLLLVSTLLCGLSILGSHSRGALLAASAMLLFLVLKSQRRFYLGLFLALIIPVLVHFMPAAWFERMHTIQTYEQDASAMGRINAWYFAYNLAKDRPFKGGGFEAFRPGLFERYAPVPEDYHDAHSIYFEILGEQGFFGLLIFLSILALAWRTCQKTQKLSKNNPDLKWAHELVAMIQVSIIAYMVGGAFLGVAYFDLYYSLIAILILTHHSVVNSQTVLKQGVIPVVKREFRTSMA</sequence>
<dbReference type="NCBIfam" id="TIGR03097">
    <property type="entry name" value="PEP_O_lig_1"/>
    <property type="match status" value="1"/>
</dbReference>
<evidence type="ECO:0000259" key="6">
    <source>
        <dbReference type="Pfam" id="PF04932"/>
    </source>
</evidence>
<name>A0A0Q9YM18_9GAMM</name>
<dbReference type="OrthoDB" id="9772644at2"/>
<evidence type="ECO:0000313" key="10">
    <source>
        <dbReference type="Proteomes" id="UP000051494"/>
    </source>
</evidence>
<keyword evidence="8" id="KW-0436">Ligase</keyword>
<dbReference type="Pfam" id="PF19358">
    <property type="entry name" value="DUF5935"/>
    <property type="match status" value="1"/>
</dbReference>
<dbReference type="Proteomes" id="UP000051494">
    <property type="component" value="Unassembled WGS sequence"/>
</dbReference>
<proteinExistence type="predicted"/>
<dbReference type="RefSeq" id="WP_057625012.1">
    <property type="nucleotide sequence ID" value="NZ_LKHV02000001.1"/>
</dbReference>
<dbReference type="InterPro" id="IPR017528">
    <property type="entry name" value="CHP03097O-antigen_lig-rel"/>
</dbReference>
<evidence type="ECO:0000256" key="4">
    <source>
        <dbReference type="ARBA" id="ARBA00023136"/>
    </source>
</evidence>
<feature type="transmembrane region" description="Helical" evidence="5">
    <location>
        <begin position="215"/>
        <end position="230"/>
    </location>
</feature>
<dbReference type="EMBL" id="LKHV01000010">
    <property type="protein sequence ID" value="KRG17950.1"/>
    <property type="molecule type" value="Genomic_DNA"/>
</dbReference>
<feature type="domain" description="DUF5935" evidence="7">
    <location>
        <begin position="1"/>
        <end position="188"/>
    </location>
</feature>
<protein>
    <submittedName>
        <fullName evidence="8">O-Antigen ligase</fullName>
    </submittedName>
    <submittedName>
        <fullName evidence="9">O-glycosylation ligase, exosortase A system-associated</fullName>
    </submittedName>
</protein>
<dbReference type="PATRIC" id="fig|1590042.3.peg.1939"/>
<feature type="transmembrane region" description="Helical" evidence="5">
    <location>
        <begin position="367"/>
        <end position="387"/>
    </location>
</feature>
<feature type="domain" description="O-antigen ligase-related" evidence="6">
    <location>
        <begin position="202"/>
        <end position="338"/>
    </location>
</feature>
<comment type="subcellular location">
    <subcellularLocation>
        <location evidence="1">Membrane</location>
        <topology evidence="1">Multi-pass membrane protein</topology>
    </subcellularLocation>
</comment>
<dbReference type="InterPro" id="IPR007016">
    <property type="entry name" value="O-antigen_ligase-rel_domated"/>
</dbReference>
<dbReference type="EMBL" id="LKHV02000001">
    <property type="protein sequence ID" value="MCS5709122.1"/>
    <property type="molecule type" value="Genomic_DNA"/>
</dbReference>
<dbReference type="AlphaFoldDB" id="A0A0Q9YM18"/>
<dbReference type="InterPro" id="IPR051533">
    <property type="entry name" value="WaaL-like"/>
</dbReference>
<reference evidence="9" key="2">
    <citation type="journal article" date="2016" name="Genome Announc.">
        <title>Draft Genome Sequences of Two Novel Amoeba-Resistant Intranuclear Bacteria, 'Candidatus Berkiella cookevillensis' and 'Candidatus Berkiella aquae'.</title>
        <authorList>
            <person name="Mehari Y.T."/>
            <person name="Arivett B.A."/>
            <person name="Farone A.L."/>
            <person name="Gunderson J.H."/>
            <person name="Farone M.B."/>
        </authorList>
    </citation>
    <scope>NUCLEOTIDE SEQUENCE</scope>
    <source>
        <strain evidence="9">CC99</strain>
    </source>
</reference>
<evidence type="ECO:0000259" key="7">
    <source>
        <dbReference type="Pfam" id="PF19358"/>
    </source>
</evidence>
<keyword evidence="4 5" id="KW-0472">Membrane</keyword>
<feature type="transmembrane region" description="Helical" evidence="5">
    <location>
        <begin position="75"/>
        <end position="94"/>
    </location>
</feature>
<dbReference type="GO" id="GO:0016020">
    <property type="term" value="C:membrane"/>
    <property type="evidence" value="ECO:0007669"/>
    <property type="project" value="UniProtKB-SubCell"/>
</dbReference>
<evidence type="ECO:0000256" key="1">
    <source>
        <dbReference type="ARBA" id="ARBA00004141"/>
    </source>
</evidence>
<feature type="transmembrane region" description="Helical" evidence="5">
    <location>
        <begin position="237"/>
        <end position="258"/>
    </location>
</feature>
<feature type="transmembrane region" description="Helical" evidence="5">
    <location>
        <begin position="43"/>
        <end position="63"/>
    </location>
</feature>
<dbReference type="InterPro" id="IPR045979">
    <property type="entry name" value="DUF5935"/>
</dbReference>
<accession>A0A0Q9YM18</accession>
<dbReference type="PANTHER" id="PTHR37422:SF13">
    <property type="entry name" value="LIPOPOLYSACCHARIDE BIOSYNTHESIS PROTEIN PA4999-RELATED"/>
    <property type="match status" value="1"/>
</dbReference>
<dbReference type="STRING" id="437022.CC99x_01906"/>
<keyword evidence="2 5" id="KW-0812">Transmembrane</keyword>
<evidence type="ECO:0000313" key="9">
    <source>
        <dbReference type="EMBL" id="MCS5709122.1"/>
    </source>
</evidence>
<gene>
    <name evidence="9" type="ORF">CC99x_009415</name>
    <name evidence="8" type="ORF">CC99x_01906</name>
</gene>
<evidence type="ECO:0000256" key="5">
    <source>
        <dbReference type="SAM" id="Phobius"/>
    </source>
</evidence>
<organism evidence="8">
    <name type="scientific">Candidatus Berkiella cookevillensis</name>
    <dbReference type="NCBI Taxonomy" id="437022"/>
    <lineage>
        <taxon>Bacteria</taxon>
        <taxon>Pseudomonadati</taxon>
        <taxon>Pseudomonadota</taxon>
        <taxon>Gammaproteobacteria</taxon>
        <taxon>Candidatus Berkiellales</taxon>
        <taxon>Candidatus Berkiellaceae</taxon>
        <taxon>Candidatus Berkiella</taxon>
    </lineage>
</organism>
<keyword evidence="3 5" id="KW-1133">Transmembrane helix</keyword>
<dbReference type="Pfam" id="PF04932">
    <property type="entry name" value="Wzy_C"/>
    <property type="match status" value="1"/>
</dbReference>
<reference evidence="9" key="3">
    <citation type="submission" date="2021-06" db="EMBL/GenBank/DDBJ databases">
        <title>Genomic Description and Analysis of Intracellular Bacteria, Candidatus Berkiella cookevillensis and Candidatus Berkiella aquae.</title>
        <authorList>
            <person name="Kidane D.T."/>
            <person name="Mehari Y.T."/>
            <person name="Rice F.C."/>
            <person name="Arivett B.A."/>
            <person name="Farone A.L."/>
            <person name="Berk S.G."/>
            <person name="Farone M.B."/>
        </authorList>
    </citation>
    <scope>NUCLEOTIDE SEQUENCE</scope>
    <source>
        <strain evidence="9">CC99</strain>
    </source>
</reference>
<feature type="transmembrane region" description="Helical" evidence="5">
    <location>
        <begin position="170"/>
        <end position="186"/>
    </location>
</feature>
<reference evidence="8" key="1">
    <citation type="submission" date="2015-09" db="EMBL/GenBank/DDBJ databases">
        <title>Draft Genome Sequences of Two Novel Amoeba-resistant Intranuclear Bacteria, Candidatus Berkiella cookevillensis and Candidatus Berkiella aquae.</title>
        <authorList>
            <person name="Mehari Y.T."/>
            <person name="Arivett B.A."/>
            <person name="Farone A.L."/>
            <person name="Gunderson J.H."/>
            <person name="Farone M.B."/>
        </authorList>
    </citation>
    <scope>NUCLEOTIDE SEQUENCE [LARGE SCALE GENOMIC DNA]</scope>
    <source>
        <strain evidence="8">CC99</strain>
    </source>
</reference>
<evidence type="ECO:0000256" key="3">
    <source>
        <dbReference type="ARBA" id="ARBA00022989"/>
    </source>
</evidence>
<feature type="transmembrane region" description="Helical" evidence="5">
    <location>
        <begin position="129"/>
        <end position="150"/>
    </location>
</feature>
<evidence type="ECO:0000313" key="8">
    <source>
        <dbReference type="EMBL" id="KRG17950.1"/>
    </source>
</evidence>
<comment type="caution">
    <text evidence="8">The sequence shown here is derived from an EMBL/GenBank/DDBJ whole genome shotgun (WGS) entry which is preliminary data.</text>
</comment>
<evidence type="ECO:0000256" key="2">
    <source>
        <dbReference type="ARBA" id="ARBA00022692"/>
    </source>
</evidence>
<feature type="transmembrane region" description="Helical" evidence="5">
    <location>
        <begin position="193"/>
        <end position="209"/>
    </location>
</feature>
<dbReference type="PANTHER" id="PTHR37422">
    <property type="entry name" value="TEICHURONIC ACID BIOSYNTHESIS PROTEIN TUAE"/>
    <property type="match status" value="1"/>
</dbReference>
<keyword evidence="10" id="KW-1185">Reference proteome</keyword>
<feature type="transmembrane region" description="Helical" evidence="5">
    <location>
        <begin position="329"/>
        <end position="346"/>
    </location>
</feature>